<dbReference type="AlphaFoldDB" id="A0A9P4VM08"/>
<accession>A0A9P4VM08</accession>
<organism evidence="2 3">
    <name type="scientific">Patellaria atrata CBS 101060</name>
    <dbReference type="NCBI Taxonomy" id="1346257"/>
    <lineage>
        <taxon>Eukaryota</taxon>
        <taxon>Fungi</taxon>
        <taxon>Dikarya</taxon>
        <taxon>Ascomycota</taxon>
        <taxon>Pezizomycotina</taxon>
        <taxon>Dothideomycetes</taxon>
        <taxon>Dothideomycetes incertae sedis</taxon>
        <taxon>Patellariales</taxon>
        <taxon>Patellariaceae</taxon>
        <taxon>Patellaria</taxon>
    </lineage>
</organism>
<evidence type="ECO:0000313" key="3">
    <source>
        <dbReference type="Proteomes" id="UP000799429"/>
    </source>
</evidence>
<dbReference type="EMBL" id="MU006126">
    <property type="protein sequence ID" value="KAF2834177.1"/>
    <property type="molecule type" value="Genomic_DNA"/>
</dbReference>
<evidence type="ECO:0000256" key="1">
    <source>
        <dbReference type="SAM" id="MobiDB-lite"/>
    </source>
</evidence>
<proteinExistence type="predicted"/>
<dbReference type="Proteomes" id="UP000799429">
    <property type="component" value="Unassembled WGS sequence"/>
</dbReference>
<feature type="compositionally biased region" description="Basic and acidic residues" evidence="1">
    <location>
        <begin position="64"/>
        <end position="82"/>
    </location>
</feature>
<sequence length="92" mass="10196">MSWSKIPLLVQTNFINRINGILSGNGLTSWNTDIAGWRMPKVLQTTRVAILQTAPTNPVLESTPKSHESGRKFYDPVRDSSRIPDQAGESSN</sequence>
<reference evidence="2" key="1">
    <citation type="journal article" date="2020" name="Stud. Mycol.">
        <title>101 Dothideomycetes genomes: a test case for predicting lifestyles and emergence of pathogens.</title>
        <authorList>
            <person name="Haridas S."/>
            <person name="Albert R."/>
            <person name="Binder M."/>
            <person name="Bloem J."/>
            <person name="Labutti K."/>
            <person name="Salamov A."/>
            <person name="Andreopoulos B."/>
            <person name="Baker S."/>
            <person name="Barry K."/>
            <person name="Bills G."/>
            <person name="Bluhm B."/>
            <person name="Cannon C."/>
            <person name="Castanera R."/>
            <person name="Culley D."/>
            <person name="Daum C."/>
            <person name="Ezra D."/>
            <person name="Gonzalez J."/>
            <person name="Henrissat B."/>
            <person name="Kuo A."/>
            <person name="Liang C."/>
            <person name="Lipzen A."/>
            <person name="Lutzoni F."/>
            <person name="Magnuson J."/>
            <person name="Mondo S."/>
            <person name="Nolan M."/>
            <person name="Ohm R."/>
            <person name="Pangilinan J."/>
            <person name="Park H.-J."/>
            <person name="Ramirez L."/>
            <person name="Alfaro M."/>
            <person name="Sun H."/>
            <person name="Tritt A."/>
            <person name="Yoshinaga Y."/>
            <person name="Zwiers L.-H."/>
            <person name="Turgeon B."/>
            <person name="Goodwin S."/>
            <person name="Spatafora J."/>
            <person name="Crous P."/>
            <person name="Grigoriev I."/>
        </authorList>
    </citation>
    <scope>NUCLEOTIDE SEQUENCE</scope>
    <source>
        <strain evidence="2">CBS 101060</strain>
    </source>
</reference>
<keyword evidence="3" id="KW-1185">Reference proteome</keyword>
<evidence type="ECO:0000313" key="2">
    <source>
        <dbReference type="EMBL" id="KAF2834177.1"/>
    </source>
</evidence>
<name>A0A9P4VM08_9PEZI</name>
<gene>
    <name evidence="2" type="ORF">M501DRAFT_1001443</name>
</gene>
<protein>
    <submittedName>
        <fullName evidence="2">Uncharacterized protein</fullName>
    </submittedName>
</protein>
<comment type="caution">
    <text evidence="2">The sequence shown here is derived from an EMBL/GenBank/DDBJ whole genome shotgun (WGS) entry which is preliminary data.</text>
</comment>
<feature type="region of interest" description="Disordered" evidence="1">
    <location>
        <begin position="54"/>
        <end position="92"/>
    </location>
</feature>